<name>A0A9X1N2K9_9GAMM</name>
<protein>
    <submittedName>
        <fullName evidence="1">Uncharacterized protein</fullName>
    </submittedName>
</protein>
<reference evidence="1" key="1">
    <citation type="submission" date="2021-08" db="EMBL/GenBank/DDBJ databases">
        <title>Isolation and characterization of neutrophilic mixotrophic iron-oxidizing bacteria from deep-sea hydrothermal vents.</title>
        <authorList>
            <person name="He Y."/>
        </authorList>
    </citation>
    <scope>NUCLEOTIDE SEQUENCE</scope>
    <source>
        <strain evidence="1">IOP_13</strain>
    </source>
</reference>
<evidence type="ECO:0000313" key="2">
    <source>
        <dbReference type="Proteomes" id="UP001138989"/>
    </source>
</evidence>
<comment type="caution">
    <text evidence="1">The sequence shown here is derived from an EMBL/GenBank/DDBJ whole genome shotgun (WGS) entry which is preliminary data.</text>
</comment>
<dbReference type="AlphaFoldDB" id="A0A9X1N2K9"/>
<dbReference type="EMBL" id="JAINWF010000006">
    <property type="protein sequence ID" value="MCD1608640.1"/>
    <property type="molecule type" value="Genomic_DNA"/>
</dbReference>
<gene>
    <name evidence="1" type="ORF">K7H17_12255</name>
</gene>
<proteinExistence type="predicted"/>
<accession>A0A9X1N2K9</accession>
<keyword evidence="2" id="KW-1185">Reference proteome</keyword>
<organism evidence="1 2">
    <name type="scientific">Stutzerimonas kunmingensis</name>
    <dbReference type="NCBI Taxonomy" id="1211807"/>
    <lineage>
        <taxon>Bacteria</taxon>
        <taxon>Pseudomonadati</taxon>
        <taxon>Pseudomonadota</taxon>
        <taxon>Gammaproteobacteria</taxon>
        <taxon>Pseudomonadales</taxon>
        <taxon>Pseudomonadaceae</taxon>
        <taxon>Stutzerimonas</taxon>
    </lineage>
</organism>
<dbReference type="RefSeq" id="WP_230697718.1">
    <property type="nucleotide sequence ID" value="NZ_JAINWF010000006.1"/>
</dbReference>
<evidence type="ECO:0000313" key="1">
    <source>
        <dbReference type="EMBL" id="MCD1608640.1"/>
    </source>
</evidence>
<sequence>MRAFATTMTIITLGVIASKVIAGYAESPLHNRFTGELRVENGFFGKPTGIDITVELAKNGIYSEYFIITLDGSEKAARSLGLEPGRSVCEVIRTEHKEKRNQLDTIQRNLRTEGQSKTCRKFYLGMNNYGQARTYFDTNGLRLHATLKRDNSRNVVGWMQKYWKDWR</sequence>
<dbReference type="Proteomes" id="UP001138989">
    <property type="component" value="Unassembled WGS sequence"/>
</dbReference>